<dbReference type="PANTHER" id="PTHR43777:SF1">
    <property type="entry name" value="MOLYBDENUM COFACTOR CYTIDYLYLTRANSFERASE"/>
    <property type="match status" value="1"/>
</dbReference>
<dbReference type="Pfam" id="PF12804">
    <property type="entry name" value="NTP_transf_3"/>
    <property type="match status" value="2"/>
</dbReference>
<dbReference type="AlphaFoldDB" id="A0A9D1EWB1"/>
<evidence type="ECO:0000313" key="2">
    <source>
        <dbReference type="EMBL" id="HIS32826.1"/>
    </source>
</evidence>
<reference evidence="2" key="2">
    <citation type="journal article" date="2021" name="PeerJ">
        <title>Extensive microbial diversity within the chicken gut microbiome revealed by metagenomics and culture.</title>
        <authorList>
            <person name="Gilroy R."/>
            <person name="Ravi A."/>
            <person name="Getino M."/>
            <person name="Pursley I."/>
            <person name="Horton D.L."/>
            <person name="Alikhan N.F."/>
            <person name="Baker D."/>
            <person name="Gharbi K."/>
            <person name="Hall N."/>
            <person name="Watson M."/>
            <person name="Adriaenssens E.M."/>
            <person name="Foster-Nyarko E."/>
            <person name="Jarju S."/>
            <person name="Secka A."/>
            <person name="Antonio M."/>
            <person name="Oren A."/>
            <person name="Chaudhuri R.R."/>
            <person name="La Ragione R."/>
            <person name="Hildebrand F."/>
            <person name="Pallen M.J."/>
        </authorList>
    </citation>
    <scope>NUCLEOTIDE SEQUENCE</scope>
    <source>
        <strain evidence="2">CHK190-19873</strain>
    </source>
</reference>
<sequence>MKLSLIYLAAGNSRRFGENKLLAELDGRPLYRYGLDALKQAAASLDGSAVPRSVDASSCAVPRSVDASGRAVPRSVDAPGCAVSESVDALSRTVPWSVDASGCAVSESSGCPDGRAVDSPRLATEILVVSQYRQILRTAREEGLVPVESPDSVLGMSYSIRAGLARARGEYLLFQAADQPFLLPDTIAGLISHTLKSGARAGVIQCMGKNRNPALFHRSLTGELAALEGDQGGRLVIKRHWEEVCVYEADTPEQFRDIDFREDLRKFDVFNPHEK</sequence>
<name>A0A9D1EWB1_9FIRM</name>
<dbReference type="SUPFAM" id="SSF53448">
    <property type="entry name" value="Nucleotide-diphospho-sugar transferases"/>
    <property type="match status" value="2"/>
</dbReference>
<comment type="caution">
    <text evidence="2">The sequence shown here is derived from an EMBL/GenBank/DDBJ whole genome shotgun (WGS) entry which is preliminary data.</text>
</comment>
<dbReference type="PANTHER" id="PTHR43777">
    <property type="entry name" value="MOLYBDENUM COFACTOR CYTIDYLYLTRANSFERASE"/>
    <property type="match status" value="1"/>
</dbReference>
<feature type="domain" description="MobA-like NTP transferase" evidence="1">
    <location>
        <begin position="123"/>
        <end position="243"/>
    </location>
</feature>
<dbReference type="GO" id="GO:0016779">
    <property type="term" value="F:nucleotidyltransferase activity"/>
    <property type="evidence" value="ECO:0007669"/>
    <property type="project" value="UniProtKB-ARBA"/>
</dbReference>
<dbReference type="InterPro" id="IPR025877">
    <property type="entry name" value="MobA-like_NTP_Trfase"/>
</dbReference>
<protein>
    <submittedName>
        <fullName evidence="2">Nucleotidyltransferase family protein</fullName>
    </submittedName>
</protein>
<organism evidence="2 3">
    <name type="scientific">Candidatus Limivivens intestinipullorum</name>
    <dbReference type="NCBI Taxonomy" id="2840858"/>
    <lineage>
        <taxon>Bacteria</taxon>
        <taxon>Bacillati</taxon>
        <taxon>Bacillota</taxon>
        <taxon>Clostridia</taxon>
        <taxon>Lachnospirales</taxon>
        <taxon>Lachnospiraceae</taxon>
        <taxon>Lachnospiraceae incertae sedis</taxon>
        <taxon>Candidatus Limivivens</taxon>
    </lineage>
</organism>
<accession>A0A9D1EWB1</accession>
<dbReference type="InterPro" id="IPR029044">
    <property type="entry name" value="Nucleotide-diphossugar_trans"/>
</dbReference>
<proteinExistence type="predicted"/>
<dbReference type="CDD" id="cd04182">
    <property type="entry name" value="GT_2_like_f"/>
    <property type="match status" value="1"/>
</dbReference>
<feature type="domain" description="MobA-like NTP transferase" evidence="1">
    <location>
        <begin position="6"/>
        <end position="42"/>
    </location>
</feature>
<dbReference type="Proteomes" id="UP000823935">
    <property type="component" value="Unassembled WGS sequence"/>
</dbReference>
<dbReference type="Gene3D" id="3.90.550.10">
    <property type="entry name" value="Spore Coat Polysaccharide Biosynthesis Protein SpsA, Chain A"/>
    <property type="match status" value="1"/>
</dbReference>
<evidence type="ECO:0000259" key="1">
    <source>
        <dbReference type="Pfam" id="PF12804"/>
    </source>
</evidence>
<reference evidence="2" key="1">
    <citation type="submission" date="2020-10" db="EMBL/GenBank/DDBJ databases">
        <authorList>
            <person name="Gilroy R."/>
        </authorList>
    </citation>
    <scope>NUCLEOTIDE SEQUENCE</scope>
    <source>
        <strain evidence="2">CHK190-19873</strain>
    </source>
</reference>
<dbReference type="EMBL" id="DVIQ01000103">
    <property type="protein sequence ID" value="HIS32826.1"/>
    <property type="molecule type" value="Genomic_DNA"/>
</dbReference>
<evidence type="ECO:0000313" key="3">
    <source>
        <dbReference type="Proteomes" id="UP000823935"/>
    </source>
</evidence>
<gene>
    <name evidence="2" type="ORF">IAB44_14970</name>
</gene>